<proteinExistence type="predicted"/>
<gene>
    <name evidence="3" type="ORF">C5C04_04575</name>
</gene>
<reference evidence="3 4" key="1">
    <citation type="submission" date="2018-02" db="EMBL/GenBank/DDBJ databases">
        <title>Bacteriophage NCPPB3778 and a type I-E CRISPR drive the evolution of the US Biological Select Agent, Rathayibacter toxicus.</title>
        <authorList>
            <person name="Davis E.W.II."/>
            <person name="Tabima J.F."/>
            <person name="Weisberg A.J."/>
            <person name="Lopes L.D."/>
            <person name="Wiseman M.S."/>
            <person name="Wiseman M.S."/>
            <person name="Pupko T."/>
            <person name="Belcher M.S."/>
            <person name="Sechler A.J."/>
            <person name="Tancos M.A."/>
            <person name="Schroeder B.K."/>
            <person name="Murray T.D."/>
            <person name="Luster D.G."/>
            <person name="Schneider W.L."/>
            <person name="Rogers E."/>
            <person name="Andreote F.D."/>
            <person name="Grunwald N.J."/>
            <person name="Putnam M.L."/>
            <person name="Chang J.H."/>
        </authorList>
    </citation>
    <scope>NUCLEOTIDE SEQUENCE [LARGE SCALE GENOMIC DNA]</scope>
    <source>
        <strain evidence="3 4">AY1I9</strain>
    </source>
</reference>
<dbReference type="PANTHER" id="PTHR34202:SF1">
    <property type="entry name" value="UPF0548 PROTEIN"/>
    <property type="match status" value="1"/>
</dbReference>
<feature type="compositionally biased region" description="Basic residues" evidence="1">
    <location>
        <begin position="165"/>
        <end position="174"/>
    </location>
</feature>
<dbReference type="EMBL" id="PSUL01000006">
    <property type="protein sequence ID" value="PPF15164.1"/>
    <property type="molecule type" value="Genomic_DNA"/>
</dbReference>
<evidence type="ECO:0000313" key="4">
    <source>
        <dbReference type="Proteomes" id="UP000237881"/>
    </source>
</evidence>
<feature type="compositionally biased region" description="Basic and acidic residues" evidence="1">
    <location>
        <begin position="116"/>
        <end position="164"/>
    </location>
</feature>
<feature type="region of interest" description="Disordered" evidence="1">
    <location>
        <begin position="100"/>
        <end position="225"/>
    </location>
</feature>
<dbReference type="Pfam" id="PF04122">
    <property type="entry name" value="CW_binding_2"/>
    <property type="match status" value="1"/>
</dbReference>
<accession>A0ABD6WAU6</accession>
<evidence type="ECO:0000256" key="1">
    <source>
        <dbReference type="SAM" id="MobiDB-lite"/>
    </source>
</evidence>
<dbReference type="AlphaFoldDB" id="A0ABD6WAU6"/>
<feature type="compositionally biased region" description="Basic residues" evidence="1">
    <location>
        <begin position="207"/>
        <end position="218"/>
    </location>
</feature>
<feature type="domain" description="DUF1990" evidence="2">
    <location>
        <begin position="241"/>
        <end position="301"/>
    </location>
</feature>
<evidence type="ECO:0000313" key="3">
    <source>
        <dbReference type="EMBL" id="PPF15164.1"/>
    </source>
</evidence>
<dbReference type="InterPro" id="IPR018960">
    <property type="entry name" value="DUF1990"/>
</dbReference>
<dbReference type="Pfam" id="PF09348">
    <property type="entry name" value="DUF1990"/>
    <property type="match status" value="2"/>
</dbReference>
<dbReference type="InterPro" id="IPR007253">
    <property type="entry name" value="Cell_wall-bd_2"/>
</dbReference>
<protein>
    <recommendedName>
        <fullName evidence="2">DUF1990 domain-containing protein</fullName>
    </recommendedName>
</protein>
<dbReference type="Proteomes" id="UP000237881">
    <property type="component" value="Unassembled WGS sequence"/>
</dbReference>
<name>A0ABD6WAU6_RATRA</name>
<organism evidence="3 4">
    <name type="scientific">Rathayibacter rathayi</name>
    <name type="common">Corynebacterium rathayi</name>
    <dbReference type="NCBI Taxonomy" id="33887"/>
    <lineage>
        <taxon>Bacteria</taxon>
        <taxon>Bacillati</taxon>
        <taxon>Actinomycetota</taxon>
        <taxon>Actinomycetes</taxon>
        <taxon>Micrococcales</taxon>
        <taxon>Microbacteriaceae</taxon>
        <taxon>Rathayibacter</taxon>
    </lineage>
</organism>
<comment type="caution">
    <text evidence="3">The sequence shown here is derived from an EMBL/GenBank/DDBJ whole genome shotgun (WGS) entry which is preliminary data.</text>
</comment>
<sequence length="443" mass="48439">MSKAIFTPGVPVVYIATGSNFPDALSAGPAAAKQGGPLLLVDRDSMSQVVRDELTRLKPKRSVVVGSALSVGDALAADLAGYAEKPQPDPPRRHRPLRHLRAAEPRGLPHGQDGVPGDRRELPRRSLRSDGRRLREQPPVRRAADLRADRRAERHQGRRSDARRPLRRPRHPLGRRREARSLQLSRSAARGGSARTVGYAGSDGQHHPARGVRARRARGVREEGRDVSIRRSNFEGQPQVTYAAVGGTLAPDLLEYPPDGFTAERFEARLGSGDERFAITTASLMTWGVQRGSGIEVTDITSGSGVQYTGVNFDSAGTPIDLVSRPTEEHFAPDGTPYITAGVTAVLRVRLLGRVFDAPVRVVYVVDEPDQVGFAYGTLEGHPESGEESFVVEKRADDSVWLVIRVFSRPSTRLYRLGAPVLRAVQKRQVAKYLRALLPARVS</sequence>
<feature type="domain" description="DUF1990" evidence="2">
    <location>
        <begin position="337"/>
        <end position="436"/>
    </location>
</feature>
<dbReference type="PANTHER" id="PTHR34202">
    <property type="entry name" value="UPF0548 PROTEIN"/>
    <property type="match status" value="1"/>
</dbReference>
<evidence type="ECO:0000259" key="2">
    <source>
        <dbReference type="Pfam" id="PF09348"/>
    </source>
</evidence>